<evidence type="ECO:0000256" key="14">
    <source>
        <dbReference type="ARBA" id="ARBA00023098"/>
    </source>
</evidence>
<evidence type="ECO:0000259" key="20">
    <source>
        <dbReference type="Pfam" id="PF12697"/>
    </source>
</evidence>
<comment type="caution">
    <text evidence="21">The sequence shown here is derived from an EMBL/GenBank/DDBJ whole genome shotgun (WGS) entry which is preliminary data.</text>
</comment>
<feature type="domain" description="AB hydrolase-1" evidence="20">
    <location>
        <begin position="249"/>
        <end position="393"/>
    </location>
</feature>
<evidence type="ECO:0000256" key="3">
    <source>
        <dbReference type="ARBA" id="ARBA00004343"/>
    </source>
</evidence>
<dbReference type="EMBL" id="MU157832">
    <property type="protein sequence ID" value="KAF9532216.1"/>
    <property type="molecule type" value="Genomic_DNA"/>
</dbReference>
<evidence type="ECO:0000256" key="10">
    <source>
        <dbReference type="ARBA" id="ARBA00022963"/>
    </source>
</evidence>
<keyword evidence="11" id="KW-0735">Signal-anchor</keyword>
<dbReference type="Gene3D" id="3.40.50.1820">
    <property type="entry name" value="alpha/beta hydrolase"/>
    <property type="match status" value="1"/>
</dbReference>
<comment type="subunit">
    <text evidence="5">Binds to both phosphatidylinositol (PI) and phosphatidylinositol 3,5-bisphosphate (PIP2).</text>
</comment>
<keyword evidence="8" id="KW-0967">Endosome</keyword>
<evidence type="ECO:0000256" key="7">
    <source>
        <dbReference type="ARBA" id="ARBA00022692"/>
    </source>
</evidence>
<protein>
    <recommendedName>
        <fullName evidence="6">triacylglycerol lipase</fullName>
        <ecNumber evidence="6">3.1.1.3</ecNumber>
    </recommendedName>
    <alternativeName>
        <fullName evidence="17">Autophagy-related protein 15</fullName>
    </alternativeName>
</protein>
<dbReference type="GO" id="GO:0046461">
    <property type="term" value="P:neutral lipid catabolic process"/>
    <property type="evidence" value="ECO:0007669"/>
    <property type="project" value="TreeGrafter"/>
</dbReference>
<dbReference type="EC" id="3.1.1.3" evidence="6"/>
<dbReference type="GO" id="GO:0034727">
    <property type="term" value="P:piecemeal microautophagy of the nucleus"/>
    <property type="evidence" value="ECO:0007669"/>
    <property type="project" value="TreeGrafter"/>
</dbReference>
<keyword evidence="12" id="KW-1133">Transmembrane helix</keyword>
<gene>
    <name evidence="21" type="ORF">CPB83DRAFT_847441</name>
</gene>
<keyword evidence="22" id="KW-1185">Reference proteome</keyword>
<reference evidence="21" key="1">
    <citation type="submission" date="2020-11" db="EMBL/GenBank/DDBJ databases">
        <authorList>
            <consortium name="DOE Joint Genome Institute"/>
            <person name="Ahrendt S."/>
            <person name="Riley R."/>
            <person name="Andreopoulos W."/>
            <person name="Labutti K."/>
            <person name="Pangilinan J."/>
            <person name="Ruiz-Duenas F.J."/>
            <person name="Barrasa J.M."/>
            <person name="Sanchez-Garcia M."/>
            <person name="Camarero S."/>
            <person name="Miyauchi S."/>
            <person name="Serrano A."/>
            <person name="Linde D."/>
            <person name="Babiker R."/>
            <person name="Drula E."/>
            <person name="Ayuso-Fernandez I."/>
            <person name="Pacheco R."/>
            <person name="Padilla G."/>
            <person name="Ferreira P."/>
            <person name="Barriuso J."/>
            <person name="Kellner H."/>
            <person name="Castanera R."/>
            <person name="Alfaro M."/>
            <person name="Ramirez L."/>
            <person name="Pisabarro A.G."/>
            <person name="Kuo A."/>
            <person name="Tritt A."/>
            <person name="Lipzen A."/>
            <person name="He G."/>
            <person name="Yan M."/>
            <person name="Ng V."/>
            <person name="Cullen D."/>
            <person name="Martin F."/>
            <person name="Rosso M.-N."/>
            <person name="Henrissat B."/>
            <person name="Hibbett D."/>
            <person name="Martinez A.T."/>
            <person name="Grigoriev I.V."/>
        </authorList>
    </citation>
    <scope>NUCLEOTIDE SEQUENCE</scope>
    <source>
        <strain evidence="21">CBS 506.95</strain>
    </source>
</reference>
<name>A0A9P6JTC8_9AGAR</name>
<evidence type="ECO:0000256" key="6">
    <source>
        <dbReference type="ARBA" id="ARBA00013279"/>
    </source>
</evidence>
<dbReference type="OrthoDB" id="58570at2759"/>
<accession>A0A9P6JTC8</accession>
<dbReference type="AlphaFoldDB" id="A0A9P6JTC8"/>
<sequence length="516" mass="57391">MLSRSLLLIISLYLSTHRLCSAEYISFSSQQELSLADSVPFEDSDIHFTPSSTFALAQPRLSSSSNRLTLGTRQTTVYRPRSLDVLHKVRLRSLQHSQSESERPLWDKLVVEGPDVEDLHTLAQLARMSGNAYALPGQSNWYDVDGSWNRSFPYGWEESDGFRGHVFMSSDNSTIVLSIKGTTLQGPTSKLDKFNDNLLFSCCCARVDFSWVLRTVCDCYAKGFRCDNQCLTDALIQDSLFYSIGIKLVDDLRKIYPSANLWLVGHSLGGALASLLGATYGLPAVAFEAPGERLAATRLHLPLPPPILLPRPKPTLPATFPLPTQYPRFIFSKLGLRLPHLKFPFPFPTSTDLPNKPTSAPIPPPHPPQPPPSHHPIATTHVYHTADPIPQGACTGFRSPCASAGYALETRCHLGQSIIFDTISEMGWKSDVRKHIIKSVVTEVLEGGTWWGRVPRNEGDSSKGATKFGIGKRKNKKGEEEEREGEGNVPKPIIETNCVDCYKWEFGDFKDELRRP</sequence>
<dbReference type="Pfam" id="PF12697">
    <property type="entry name" value="Abhydrolase_6"/>
    <property type="match status" value="1"/>
</dbReference>
<evidence type="ECO:0000256" key="4">
    <source>
        <dbReference type="ARBA" id="ARBA00010701"/>
    </source>
</evidence>
<dbReference type="GO" id="GO:0005775">
    <property type="term" value="C:vacuolar lumen"/>
    <property type="evidence" value="ECO:0007669"/>
    <property type="project" value="TreeGrafter"/>
</dbReference>
<keyword evidence="16" id="KW-0325">Glycoprotein</keyword>
<dbReference type="GO" id="GO:0032585">
    <property type="term" value="C:multivesicular body membrane"/>
    <property type="evidence" value="ECO:0007669"/>
    <property type="project" value="UniProtKB-SubCell"/>
</dbReference>
<keyword evidence="19" id="KW-0732">Signal</keyword>
<proteinExistence type="inferred from homology"/>
<comment type="catalytic activity">
    <reaction evidence="1">
        <text>a triacylglycerol + H2O = a diacylglycerol + a fatty acid + H(+)</text>
        <dbReference type="Rhea" id="RHEA:12044"/>
        <dbReference type="ChEBI" id="CHEBI:15377"/>
        <dbReference type="ChEBI" id="CHEBI:15378"/>
        <dbReference type="ChEBI" id="CHEBI:17855"/>
        <dbReference type="ChEBI" id="CHEBI:18035"/>
        <dbReference type="ChEBI" id="CHEBI:28868"/>
        <dbReference type="EC" id="3.1.1.3"/>
    </reaction>
</comment>
<evidence type="ECO:0000256" key="2">
    <source>
        <dbReference type="ARBA" id="ARBA00004270"/>
    </source>
</evidence>
<keyword evidence="9 21" id="KW-0378">Hydrolase</keyword>
<dbReference type="GO" id="GO:0034496">
    <property type="term" value="P:multivesicular body membrane disassembly"/>
    <property type="evidence" value="ECO:0007669"/>
    <property type="project" value="TreeGrafter"/>
</dbReference>
<comment type="subcellular location">
    <subcellularLocation>
        <location evidence="3">Endosome</location>
        <location evidence="3">Multivesicular body membrane</location>
        <topology evidence="3">Single-pass type II membrane protein</topology>
    </subcellularLocation>
    <subcellularLocation>
        <location evidence="2">Prevacuolar compartment membrane</location>
        <topology evidence="2">Single-pass type II membrane protein</topology>
    </subcellularLocation>
</comment>
<evidence type="ECO:0000256" key="11">
    <source>
        <dbReference type="ARBA" id="ARBA00022968"/>
    </source>
</evidence>
<evidence type="ECO:0000256" key="18">
    <source>
        <dbReference type="SAM" id="MobiDB-lite"/>
    </source>
</evidence>
<dbReference type="InterPro" id="IPR050805">
    <property type="entry name" value="ATG15_Lipase"/>
</dbReference>
<feature type="signal peptide" evidence="19">
    <location>
        <begin position="1"/>
        <end position="22"/>
    </location>
</feature>
<dbReference type="GO" id="GO:0004806">
    <property type="term" value="F:triacylglycerol lipase activity"/>
    <property type="evidence" value="ECO:0007669"/>
    <property type="project" value="UniProtKB-EC"/>
</dbReference>
<dbReference type="Proteomes" id="UP000807306">
    <property type="component" value="Unassembled WGS sequence"/>
</dbReference>
<evidence type="ECO:0000256" key="19">
    <source>
        <dbReference type="SAM" id="SignalP"/>
    </source>
</evidence>
<dbReference type="PANTHER" id="PTHR47175">
    <property type="entry name" value="LIPASE ATG15-RELATED"/>
    <property type="match status" value="1"/>
</dbReference>
<comment type="similarity">
    <text evidence="4">Belongs to the AB hydrolase superfamily. Lipase family.</text>
</comment>
<keyword evidence="15" id="KW-0472">Membrane</keyword>
<keyword evidence="10" id="KW-0442">Lipid degradation</keyword>
<evidence type="ECO:0000256" key="5">
    <source>
        <dbReference type="ARBA" id="ARBA00011137"/>
    </source>
</evidence>
<evidence type="ECO:0000256" key="12">
    <source>
        <dbReference type="ARBA" id="ARBA00022989"/>
    </source>
</evidence>
<feature type="region of interest" description="Disordered" evidence="18">
    <location>
        <begin position="455"/>
        <end position="490"/>
    </location>
</feature>
<evidence type="ECO:0000313" key="22">
    <source>
        <dbReference type="Proteomes" id="UP000807306"/>
    </source>
</evidence>
<keyword evidence="14" id="KW-0443">Lipid metabolism</keyword>
<evidence type="ECO:0000313" key="21">
    <source>
        <dbReference type="EMBL" id="KAF9532216.1"/>
    </source>
</evidence>
<dbReference type="PANTHER" id="PTHR47175:SF2">
    <property type="entry name" value="LIPASE ATG15-RELATED"/>
    <property type="match status" value="1"/>
</dbReference>
<dbReference type="GO" id="GO:0006660">
    <property type="term" value="P:phosphatidylserine catabolic process"/>
    <property type="evidence" value="ECO:0007669"/>
    <property type="project" value="TreeGrafter"/>
</dbReference>
<feature type="chain" id="PRO_5040166814" description="triacylglycerol lipase" evidence="19">
    <location>
        <begin position="23"/>
        <end position="516"/>
    </location>
</feature>
<evidence type="ECO:0000256" key="13">
    <source>
        <dbReference type="ARBA" id="ARBA00023006"/>
    </source>
</evidence>
<dbReference type="CDD" id="cd00519">
    <property type="entry name" value="Lipase_3"/>
    <property type="match status" value="1"/>
</dbReference>
<evidence type="ECO:0000256" key="1">
    <source>
        <dbReference type="ARBA" id="ARBA00001024"/>
    </source>
</evidence>
<keyword evidence="13" id="KW-0072">Autophagy</keyword>
<dbReference type="GO" id="GO:0004620">
    <property type="term" value="F:phospholipase activity"/>
    <property type="evidence" value="ECO:0007669"/>
    <property type="project" value="TreeGrafter"/>
</dbReference>
<evidence type="ECO:0000256" key="17">
    <source>
        <dbReference type="ARBA" id="ARBA00029828"/>
    </source>
</evidence>
<feature type="region of interest" description="Disordered" evidence="18">
    <location>
        <begin position="353"/>
        <end position="378"/>
    </location>
</feature>
<evidence type="ECO:0000256" key="9">
    <source>
        <dbReference type="ARBA" id="ARBA00022801"/>
    </source>
</evidence>
<evidence type="ECO:0000256" key="15">
    <source>
        <dbReference type="ARBA" id="ARBA00023136"/>
    </source>
</evidence>
<organism evidence="21 22">
    <name type="scientific">Crepidotus variabilis</name>
    <dbReference type="NCBI Taxonomy" id="179855"/>
    <lineage>
        <taxon>Eukaryota</taxon>
        <taxon>Fungi</taxon>
        <taxon>Dikarya</taxon>
        <taxon>Basidiomycota</taxon>
        <taxon>Agaricomycotina</taxon>
        <taxon>Agaricomycetes</taxon>
        <taxon>Agaricomycetidae</taxon>
        <taxon>Agaricales</taxon>
        <taxon>Agaricineae</taxon>
        <taxon>Crepidotaceae</taxon>
        <taxon>Crepidotus</taxon>
    </lineage>
</organism>
<evidence type="ECO:0000256" key="16">
    <source>
        <dbReference type="ARBA" id="ARBA00023180"/>
    </source>
</evidence>
<keyword evidence="7" id="KW-0812">Transmembrane</keyword>
<dbReference type="SUPFAM" id="SSF53474">
    <property type="entry name" value="alpha/beta-Hydrolases"/>
    <property type="match status" value="1"/>
</dbReference>
<dbReference type="InterPro" id="IPR000073">
    <property type="entry name" value="AB_hydrolase_1"/>
</dbReference>
<dbReference type="InterPro" id="IPR029058">
    <property type="entry name" value="AB_hydrolase_fold"/>
</dbReference>
<feature type="compositionally biased region" description="Pro residues" evidence="18">
    <location>
        <begin position="360"/>
        <end position="374"/>
    </location>
</feature>
<evidence type="ECO:0000256" key="8">
    <source>
        <dbReference type="ARBA" id="ARBA00022753"/>
    </source>
</evidence>